<dbReference type="InterPro" id="IPR002919">
    <property type="entry name" value="TIL_dom"/>
</dbReference>
<dbReference type="SUPFAM" id="SSF57567">
    <property type="entry name" value="Serine protease inhibitors"/>
    <property type="match status" value="1"/>
</dbReference>
<dbReference type="Pfam" id="PF01826">
    <property type="entry name" value="TIL"/>
    <property type="match status" value="1"/>
</dbReference>
<organism evidence="4 5">
    <name type="scientific">Romanomermis culicivorax</name>
    <name type="common">Nematode worm</name>
    <dbReference type="NCBI Taxonomy" id="13658"/>
    <lineage>
        <taxon>Eukaryota</taxon>
        <taxon>Metazoa</taxon>
        <taxon>Ecdysozoa</taxon>
        <taxon>Nematoda</taxon>
        <taxon>Enoplea</taxon>
        <taxon>Dorylaimia</taxon>
        <taxon>Mermithida</taxon>
        <taxon>Mermithoidea</taxon>
        <taxon>Mermithidae</taxon>
        <taxon>Romanomermis</taxon>
    </lineage>
</organism>
<keyword evidence="2" id="KW-0732">Signal</keyword>
<proteinExistence type="predicted"/>
<feature type="domain" description="TIL" evidence="3">
    <location>
        <begin position="31"/>
        <end position="82"/>
    </location>
</feature>
<dbReference type="AlphaFoldDB" id="A0A915HKZ9"/>
<feature type="signal peptide" evidence="2">
    <location>
        <begin position="1"/>
        <end position="21"/>
    </location>
</feature>
<dbReference type="Gene3D" id="2.10.25.10">
    <property type="entry name" value="Laminin"/>
    <property type="match status" value="1"/>
</dbReference>
<keyword evidence="4" id="KW-1185">Reference proteome</keyword>
<evidence type="ECO:0000313" key="5">
    <source>
        <dbReference type="WBParaSite" id="nRc.2.0.1.t02017-RA"/>
    </source>
</evidence>
<dbReference type="WBParaSite" id="nRc.2.0.1.t02017-RA">
    <property type="protein sequence ID" value="nRc.2.0.1.t02017-RA"/>
    <property type="gene ID" value="nRc.2.0.1.g02017"/>
</dbReference>
<sequence length="88" mass="10198">MSNKLFTIFYLLFMSLTFVHCRRGRPFRGYCLSNMFYGKCRPTKPICESKCSDNTRLCKEHCKLGCYCLPGFCRTAEGACIENVVLFK</sequence>
<evidence type="ECO:0000259" key="3">
    <source>
        <dbReference type="Pfam" id="PF01826"/>
    </source>
</evidence>
<dbReference type="InterPro" id="IPR036084">
    <property type="entry name" value="Ser_inhib-like_sf"/>
</dbReference>
<accession>A0A915HKZ9</accession>
<reference evidence="5" key="1">
    <citation type="submission" date="2022-11" db="UniProtKB">
        <authorList>
            <consortium name="WormBaseParasite"/>
        </authorList>
    </citation>
    <scope>IDENTIFICATION</scope>
</reference>
<evidence type="ECO:0000313" key="4">
    <source>
        <dbReference type="Proteomes" id="UP000887565"/>
    </source>
</evidence>
<dbReference type="GO" id="GO:0004867">
    <property type="term" value="F:serine-type endopeptidase inhibitor activity"/>
    <property type="evidence" value="ECO:0007669"/>
    <property type="project" value="UniProtKB-KW"/>
</dbReference>
<feature type="chain" id="PRO_5037018899" evidence="2">
    <location>
        <begin position="22"/>
        <end position="88"/>
    </location>
</feature>
<keyword evidence="1" id="KW-0722">Serine protease inhibitor</keyword>
<name>A0A915HKZ9_ROMCU</name>
<keyword evidence="1" id="KW-0646">Protease inhibitor</keyword>
<evidence type="ECO:0000256" key="1">
    <source>
        <dbReference type="ARBA" id="ARBA00022900"/>
    </source>
</evidence>
<dbReference type="Proteomes" id="UP000887565">
    <property type="component" value="Unplaced"/>
</dbReference>
<evidence type="ECO:0000256" key="2">
    <source>
        <dbReference type="SAM" id="SignalP"/>
    </source>
</evidence>
<protein>
    <submittedName>
        <fullName evidence="5">TIL domain-containing protein</fullName>
    </submittedName>
</protein>